<evidence type="ECO:0000313" key="1">
    <source>
        <dbReference type="EMBL" id="QTA83803.1"/>
    </source>
</evidence>
<dbReference type="AlphaFoldDB" id="A0A975GKH6"/>
<accession>A0A975GKH6</accession>
<keyword evidence="2" id="KW-1185">Reference proteome</keyword>
<organism evidence="1 2">
    <name type="scientific">Desulfonema limicola</name>
    <dbReference type="NCBI Taxonomy" id="45656"/>
    <lineage>
        <taxon>Bacteria</taxon>
        <taxon>Pseudomonadati</taxon>
        <taxon>Thermodesulfobacteriota</taxon>
        <taxon>Desulfobacteria</taxon>
        <taxon>Desulfobacterales</taxon>
        <taxon>Desulfococcaceae</taxon>
        <taxon>Desulfonema</taxon>
    </lineage>
</organism>
<reference evidence="1" key="1">
    <citation type="journal article" date="2021" name="Microb. Physiol.">
        <title>Proteogenomic Insights into the Physiology of Marine, Sulfate-Reducing, Filamentous Desulfonema limicola and Desulfonema magnum.</title>
        <authorList>
            <person name="Schnaars V."/>
            <person name="Wohlbrand L."/>
            <person name="Scheve S."/>
            <person name="Hinrichs C."/>
            <person name="Reinhardt R."/>
            <person name="Rabus R."/>
        </authorList>
    </citation>
    <scope>NUCLEOTIDE SEQUENCE</scope>
    <source>
        <strain evidence="1">5ac10</strain>
    </source>
</reference>
<dbReference type="Proteomes" id="UP000663720">
    <property type="component" value="Chromosome"/>
</dbReference>
<name>A0A975GKH6_9BACT</name>
<dbReference type="KEGG" id="dli:dnl_62190"/>
<sequence length="41" mass="4535">MISDDCLNESALFLYDNTIIPDIKECNELSGCELILKGIST</sequence>
<dbReference type="EMBL" id="CP061799">
    <property type="protein sequence ID" value="QTA83803.1"/>
    <property type="molecule type" value="Genomic_DNA"/>
</dbReference>
<proteinExistence type="predicted"/>
<protein>
    <submittedName>
        <fullName evidence="1">Uncharacterized protein</fullName>
    </submittedName>
</protein>
<gene>
    <name evidence="1" type="ORF">dnl_62190</name>
</gene>
<evidence type="ECO:0000313" key="2">
    <source>
        <dbReference type="Proteomes" id="UP000663720"/>
    </source>
</evidence>